<name>A0A1G2LWX2_9BACT</name>
<dbReference type="SUPFAM" id="SSF143430">
    <property type="entry name" value="TTP0101/SSO1404-like"/>
    <property type="match status" value="1"/>
</dbReference>
<dbReference type="Pfam" id="PF20803">
    <property type="entry name" value="PaaX_M"/>
    <property type="match status" value="1"/>
</dbReference>
<sequence>MGILANGFVLSLNRNKKCRFQLHQECDRLWHEIDRKELYHILRRFRLNGFVETIKKTNKVERIFLSKRGKMHWLKYQFHNLRLKKPKRWDKKWRMVLFDIPETQKKIRDALRLKLKNLGFLEFQKSVFIYPYSCKDEINFIINFYNIEENVYYLETPISPDDNFRKWFNLK</sequence>
<accession>A0A1G2LWX2</accession>
<gene>
    <name evidence="2" type="ORF">A3A10_00185</name>
</gene>
<dbReference type="EMBL" id="MHRA01000002">
    <property type="protein sequence ID" value="OHA16116.1"/>
    <property type="molecule type" value="Genomic_DNA"/>
</dbReference>
<dbReference type="AlphaFoldDB" id="A0A1G2LWX2"/>
<organism evidence="2 3">
    <name type="scientific">Candidatus Tagabacteria bacterium RIFCSPLOWO2_01_FULL_42_9</name>
    <dbReference type="NCBI Taxonomy" id="1802296"/>
    <lineage>
        <taxon>Bacteria</taxon>
        <taxon>Candidatus Tagaibacteriota</taxon>
    </lineage>
</organism>
<dbReference type="PANTHER" id="PTHR30319">
    <property type="entry name" value="PHENYLACETIC ACID REGULATOR-RELATED TRANSCRIPTIONAL REPRESSOR"/>
    <property type="match status" value="1"/>
</dbReference>
<protein>
    <recommendedName>
        <fullName evidence="1">Transcriptional repressor PaaX-like central Cas2-like domain-containing protein</fullName>
    </recommendedName>
</protein>
<proteinExistence type="predicted"/>
<feature type="domain" description="Transcriptional repressor PaaX-like central Cas2-like" evidence="1">
    <location>
        <begin position="87"/>
        <end position="156"/>
    </location>
</feature>
<reference evidence="2 3" key="1">
    <citation type="journal article" date="2016" name="Nat. Commun.">
        <title>Thousands of microbial genomes shed light on interconnected biogeochemical processes in an aquifer system.</title>
        <authorList>
            <person name="Anantharaman K."/>
            <person name="Brown C.T."/>
            <person name="Hug L.A."/>
            <person name="Sharon I."/>
            <person name="Castelle C.J."/>
            <person name="Probst A.J."/>
            <person name="Thomas B.C."/>
            <person name="Singh A."/>
            <person name="Wilkins M.J."/>
            <person name="Karaoz U."/>
            <person name="Brodie E.L."/>
            <person name="Williams K.H."/>
            <person name="Hubbard S.S."/>
            <person name="Banfield J.F."/>
        </authorList>
    </citation>
    <scope>NUCLEOTIDE SEQUENCE [LARGE SCALE GENOMIC DNA]</scope>
</reference>
<evidence type="ECO:0000313" key="2">
    <source>
        <dbReference type="EMBL" id="OHA16116.1"/>
    </source>
</evidence>
<dbReference type="InterPro" id="IPR048846">
    <property type="entry name" value="PaaX-like_central"/>
</dbReference>
<dbReference type="Gene3D" id="3.30.70.2650">
    <property type="match status" value="1"/>
</dbReference>
<dbReference type="GO" id="GO:0006351">
    <property type="term" value="P:DNA-templated transcription"/>
    <property type="evidence" value="ECO:0007669"/>
    <property type="project" value="TreeGrafter"/>
</dbReference>
<comment type="caution">
    <text evidence="2">The sequence shown here is derived from an EMBL/GenBank/DDBJ whole genome shotgun (WGS) entry which is preliminary data.</text>
</comment>
<evidence type="ECO:0000313" key="3">
    <source>
        <dbReference type="Proteomes" id="UP000178116"/>
    </source>
</evidence>
<dbReference type="PANTHER" id="PTHR30319:SF1">
    <property type="entry name" value="TRANSCRIPTIONAL REPRESSOR PAAX"/>
    <property type="match status" value="1"/>
</dbReference>
<dbReference type="Proteomes" id="UP000178116">
    <property type="component" value="Unassembled WGS sequence"/>
</dbReference>
<evidence type="ECO:0000259" key="1">
    <source>
        <dbReference type="Pfam" id="PF20803"/>
    </source>
</evidence>